<reference evidence="8" key="1">
    <citation type="submission" date="2014-05" db="EMBL/GenBank/DDBJ databases">
        <title>Whole genome sequencing of Lactobacillus casei NRIC0644.</title>
        <authorList>
            <person name="Atarashi H."/>
            <person name="Yoshida Y."/>
            <person name="Fujimura S."/>
            <person name="Tanaka N."/>
            <person name="Shiwa Y."/>
            <person name="Yoshikawa H."/>
            <person name="Okada S."/>
            <person name="Nakagawa J."/>
        </authorList>
    </citation>
    <scope>NUCLEOTIDE SEQUENCE [LARGE SCALE GENOMIC DNA]</scope>
    <source>
        <strain evidence="8">NRIC0644</strain>
    </source>
</reference>
<dbReference type="Pfam" id="PF14689">
    <property type="entry name" value="SPOB_a"/>
    <property type="match status" value="1"/>
</dbReference>
<dbReference type="Pfam" id="PF14501">
    <property type="entry name" value="HATPase_c_5"/>
    <property type="match status" value="1"/>
</dbReference>
<name>A0A0C9PYW0_LACPA</name>
<dbReference type="CDD" id="cd16935">
    <property type="entry name" value="HATPase_AgrC-ComD-like"/>
    <property type="match status" value="1"/>
</dbReference>
<dbReference type="SUPFAM" id="SSF55890">
    <property type="entry name" value="Sporulation response regulatory protein Spo0B"/>
    <property type="match status" value="1"/>
</dbReference>
<keyword evidence="2" id="KW-0808">Transferase</keyword>
<feature type="domain" description="Sensor histidine kinase NatK-like C-terminal" evidence="5">
    <location>
        <begin position="193"/>
        <end position="293"/>
    </location>
</feature>
<evidence type="ECO:0000256" key="1">
    <source>
        <dbReference type="ARBA" id="ARBA00022553"/>
    </source>
</evidence>
<gene>
    <name evidence="7" type="ORF">LC0644_1963</name>
</gene>
<dbReference type="InterPro" id="IPR036890">
    <property type="entry name" value="HATPase_C_sf"/>
</dbReference>
<feature type="transmembrane region" description="Helical" evidence="4">
    <location>
        <begin position="37"/>
        <end position="53"/>
    </location>
</feature>
<sequence length="303" mass="34611">MTVNEWWWLAAFGLLTVGCCLLLWWTFRRQQNWPVRGLNLAVTLLVLGGWWLWPLPSVRFVLFCSTVLTGTLEFVLMRQFLNDQDAVFAHSLDKMMAQYSQEVQELYANMRGWRHDYHDHLQALKAYLDNQDTQAARAYLDELEDKLDEVDPLVHSGNAMLDAIVNAKLTLAERLHIPVNEKVIVGSTPLIKDVDLVVILGNLLDNAIEAISEQPAGEPRQLRLYIGIVKQQFYISVTNTRPADQEIDYQYASTKSDKRGLGIRRVNKLVAKYNGMINRQYEASVFVTEIAIPIHAVKSTTHA</sequence>
<dbReference type="PANTHER" id="PTHR40448:SF1">
    <property type="entry name" value="TWO-COMPONENT SENSOR HISTIDINE KINASE"/>
    <property type="match status" value="1"/>
</dbReference>
<dbReference type="PANTHER" id="PTHR40448">
    <property type="entry name" value="TWO-COMPONENT SENSOR HISTIDINE KINASE"/>
    <property type="match status" value="1"/>
</dbReference>
<organism evidence="7 8">
    <name type="scientific">Lacticaseibacillus paracasei NRIC 0644</name>
    <dbReference type="NCBI Taxonomy" id="1435038"/>
    <lineage>
        <taxon>Bacteria</taxon>
        <taxon>Bacillati</taxon>
        <taxon>Bacillota</taxon>
        <taxon>Bacilli</taxon>
        <taxon>Lactobacillales</taxon>
        <taxon>Lactobacillaceae</taxon>
        <taxon>Lacticaseibacillus</taxon>
    </lineage>
</organism>
<dbReference type="GO" id="GO:0000155">
    <property type="term" value="F:phosphorelay sensor kinase activity"/>
    <property type="evidence" value="ECO:0007669"/>
    <property type="project" value="InterPro"/>
</dbReference>
<keyword evidence="4" id="KW-0472">Membrane</keyword>
<protein>
    <submittedName>
        <fullName evidence="7">Signal transduction protein</fullName>
    </submittedName>
</protein>
<dbReference type="Gene3D" id="3.30.565.10">
    <property type="entry name" value="Histidine kinase-like ATPase, C-terminal domain"/>
    <property type="match status" value="1"/>
</dbReference>
<dbReference type="SUPFAM" id="SSF55874">
    <property type="entry name" value="ATPase domain of HSP90 chaperone/DNA topoisomerase II/histidine kinase"/>
    <property type="match status" value="1"/>
</dbReference>
<dbReference type="GO" id="GO:0042802">
    <property type="term" value="F:identical protein binding"/>
    <property type="evidence" value="ECO:0007669"/>
    <property type="project" value="TreeGrafter"/>
</dbReference>
<evidence type="ECO:0000313" key="8">
    <source>
        <dbReference type="Proteomes" id="UP000032552"/>
    </source>
</evidence>
<dbReference type="InterPro" id="IPR032834">
    <property type="entry name" value="NatK-like_C"/>
</dbReference>
<evidence type="ECO:0000256" key="4">
    <source>
        <dbReference type="SAM" id="Phobius"/>
    </source>
</evidence>
<dbReference type="AlphaFoldDB" id="A0A0C9PYW0"/>
<dbReference type="Gene3D" id="1.10.287.130">
    <property type="match status" value="1"/>
</dbReference>
<keyword evidence="4" id="KW-0812">Transmembrane</keyword>
<evidence type="ECO:0000256" key="3">
    <source>
        <dbReference type="ARBA" id="ARBA00022777"/>
    </source>
</evidence>
<feature type="transmembrane region" description="Helical" evidence="4">
    <location>
        <begin position="6"/>
        <end position="25"/>
    </location>
</feature>
<dbReference type="Proteomes" id="UP000032552">
    <property type="component" value="Unassembled WGS sequence"/>
</dbReference>
<dbReference type="InterPro" id="IPR016120">
    <property type="entry name" value="Sig_transdc_His_kin_SpoOB"/>
</dbReference>
<accession>A0A0C9PYW0</accession>
<dbReference type="EMBL" id="BAYM01000152">
    <property type="protein sequence ID" value="GAN37374.1"/>
    <property type="molecule type" value="Genomic_DNA"/>
</dbReference>
<keyword evidence="3" id="KW-0418">Kinase</keyword>
<keyword evidence="1" id="KW-0597">Phosphoprotein</keyword>
<dbReference type="RefSeq" id="WP_045625294.1">
    <property type="nucleotide sequence ID" value="NZ_BAYM01000152.1"/>
</dbReference>
<comment type="caution">
    <text evidence="7">The sequence shown here is derived from an EMBL/GenBank/DDBJ whole genome shotgun (WGS) entry which is preliminary data.</text>
</comment>
<evidence type="ECO:0000259" key="6">
    <source>
        <dbReference type="Pfam" id="PF14689"/>
    </source>
</evidence>
<dbReference type="InterPro" id="IPR039506">
    <property type="entry name" value="SPOB_a"/>
</dbReference>
<evidence type="ECO:0000256" key="2">
    <source>
        <dbReference type="ARBA" id="ARBA00022679"/>
    </source>
</evidence>
<evidence type="ECO:0000313" key="7">
    <source>
        <dbReference type="EMBL" id="GAN37374.1"/>
    </source>
</evidence>
<keyword evidence="4" id="KW-1133">Transmembrane helix</keyword>
<feature type="domain" description="SpoOB alpha-helical" evidence="6">
    <location>
        <begin position="98"/>
        <end position="147"/>
    </location>
</feature>
<evidence type="ECO:0000259" key="5">
    <source>
        <dbReference type="Pfam" id="PF14501"/>
    </source>
</evidence>
<proteinExistence type="predicted"/>